<evidence type="ECO:0000256" key="14">
    <source>
        <dbReference type="PIRSR" id="PIRSR001365-1"/>
    </source>
</evidence>
<dbReference type="AlphaFoldDB" id="A0A101I1H4"/>
<comment type="pathway">
    <text evidence="2 12">Amino-acid biosynthesis; L-lysine biosynthesis via DAP pathway; (S)-tetrahydrodipicolinate from L-aspartate: step 3/4.</text>
</comment>
<sequence>MGIKGCCTALVTPFKKDKSIDFELFKKQIKRQLDNRVSGLLACGTTGESPALSDYEWEKVVRVANSYKKSAYLIAGTGTNNTEKTIEKTKIAESIGADYALVITPYYNKPNQQGLFEHFKKVAKSTKLEIIIYNVPSRTGVNILPETVAHLSEIKNIVGIKEASGNINQTTEILLKAKKGFSVMSGEDSIFLPILSVGGVGVISTISNVVPQYMQSLFELFFAKEMDECRKLHQFLYPLSKVLFVETNPVPVKYCMKHLNLDSGELRLPLAPLSEKNKKLVEETVKNMGLKKEIV</sequence>
<comment type="subunit">
    <text evidence="12">Homotetramer; dimer of dimers.</text>
</comment>
<comment type="function">
    <text evidence="1 12">Catalyzes the condensation of (S)-aspartate-beta-semialdehyde [(S)-ASA] and pyruvate to 4-hydroxy-tetrahydrodipicolinate (HTPA).</text>
</comment>
<keyword evidence="6 12" id="KW-0028">Amino-acid biosynthesis</keyword>
<evidence type="ECO:0000313" key="16">
    <source>
        <dbReference type="EMBL" id="KUK86503.1"/>
    </source>
</evidence>
<organism evidence="16 17">
    <name type="scientific">candidate division TA06 bacterium 34_109</name>
    <dbReference type="NCBI Taxonomy" id="1635277"/>
    <lineage>
        <taxon>Bacteria</taxon>
        <taxon>Bacteria division TA06</taxon>
    </lineage>
</organism>
<evidence type="ECO:0000256" key="2">
    <source>
        <dbReference type="ARBA" id="ARBA00005120"/>
    </source>
</evidence>
<dbReference type="CDD" id="cd00950">
    <property type="entry name" value="DHDPS"/>
    <property type="match status" value="1"/>
</dbReference>
<dbReference type="InterPro" id="IPR002220">
    <property type="entry name" value="DapA-like"/>
</dbReference>
<comment type="subcellular location">
    <subcellularLocation>
        <location evidence="12">Cytoplasm</location>
    </subcellularLocation>
</comment>
<dbReference type="EMBL" id="LGGX01000017">
    <property type="protein sequence ID" value="KUK86503.1"/>
    <property type="molecule type" value="Genomic_DNA"/>
</dbReference>
<keyword evidence="8 12" id="KW-0457">Lysine biosynthesis</keyword>
<evidence type="ECO:0000256" key="9">
    <source>
        <dbReference type="ARBA" id="ARBA00023239"/>
    </source>
</evidence>
<dbReference type="Pfam" id="PF00701">
    <property type="entry name" value="DHDPS"/>
    <property type="match status" value="1"/>
</dbReference>
<proteinExistence type="inferred from homology"/>
<dbReference type="InterPro" id="IPR005263">
    <property type="entry name" value="DapA"/>
</dbReference>
<keyword evidence="9 12" id="KW-0456">Lyase</keyword>
<evidence type="ECO:0000313" key="17">
    <source>
        <dbReference type="Proteomes" id="UP000053467"/>
    </source>
</evidence>
<comment type="caution">
    <text evidence="16">The sequence shown here is derived from an EMBL/GenBank/DDBJ whole genome shotgun (WGS) entry which is preliminary data.</text>
</comment>
<dbReference type="InterPro" id="IPR020624">
    <property type="entry name" value="Schiff_base-form_aldolases_CS"/>
</dbReference>
<dbReference type="InterPro" id="IPR013785">
    <property type="entry name" value="Aldolase_TIM"/>
</dbReference>
<evidence type="ECO:0000256" key="15">
    <source>
        <dbReference type="PIRSR" id="PIRSR001365-2"/>
    </source>
</evidence>
<accession>A0A101I1H4</accession>
<feature type="active site" description="Schiff-base intermediate with substrate" evidence="12 14">
    <location>
        <position position="161"/>
    </location>
</feature>
<dbReference type="PRINTS" id="PR00146">
    <property type="entry name" value="DHPICSNTHASE"/>
</dbReference>
<feature type="binding site" evidence="12 15">
    <location>
        <position position="203"/>
    </location>
    <ligand>
        <name>pyruvate</name>
        <dbReference type="ChEBI" id="CHEBI:15361"/>
    </ligand>
</feature>
<dbReference type="PANTHER" id="PTHR12128:SF66">
    <property type="entry name" value="4-HYDROXY-2-OXOGLUTARATE ALDOLASE, MITOCHONDRIAL"/>
    <property type="match status" value="1"/>
</dbReference>
<comment type="catalytic activity">
    <reaction evidence="11 12">
        <text>L-aspartate 4-semialdehyde + pyruvate = (2S,4S)-4-hydroxy-2,3,4,5-tetrahydrodipicolinate + H2O + H(+)</text>
        <dbReference type="Rhea" id="RHEA:34171"/>
        <dbReference type="ChEBI" id="CHEBI:15361"/>
        <dbReference type="ChEBI" id="CHEBI:15377"/>
        <dbReference type="ChEBI" id="CHEBI:15378"/>
        <dbReference type="ChEBI" id="CHEBI:67139"/>
        <dbReference type="ChEBI" id="CHEBI:537519"/>
        <dbReference type="EC" id="4.3.3.7"/>
    </reaction>
</comment>
<evidence type="ECO:0000256" key="13">
    <source>
        <dbReference type="PIRNR" id="PIRNR001365"/>
    </source>
</evidence>
<evidence type="ECO:0000256" key="1">
    <source>
        <dbReference type="ARBA" id="ARBA00003294"/>
    </source>
</evidence>
<feature type="active site" description="Proton donor/acceptor" evidence="12 14">
    <location>
        <position position="133"/>
    </location>
</feature>
<dbReference type="InterPro" id="IPR020625">
    <property type="entry name" value="Schiff_base-form_aldolases_AS"/>
</dbReference>
<dbReference type="Gene3D" id="3.20.20.70">
    <property type="entry name" value="Aldolase class I"/>
    <property type="match status" value="1"/>
</dbReference>
<keyword evidence="7 12" id="KW-0220">Diaminopimelate biosynthesis</keyword>
<dbReference type="SUPFAM" id="SSF51569">
    <property type="entry name" value="Aldolase"/>
    <property type="match status" value="1"/>
</dbReference>
<dbReference type="PROSITE" id="PS00666">
    <property type="entry name" value="DHDPS_2"/>
    <property type="match status" value="1"/>
</dbReference>
<dbReference type="HAMAP" id="MF_00418">
    <property type="entry name" value="DapA"/>
    <property type="match status" value="1"/>
</dbReference>
<evidence type="ECO:0000256" key="8">
    <source>
        <dbReference type="ARBA" id="ARBA00023154"/>
    </source>
</evidence>
<evidence type="ECO:0000256" key="11">
    <source>
        <dbReference type="ARBA" id="ARBA00047836"/>
    </source>
</evidence>
<dbReference type="Proteomes" id="UP000053467">
    <property type="component" value="Unassembled WGS sequence"/>
</dbReference>
<dbReference type="GO" id="GO:0019877">
    <property type="term" value="P:diaminopimelate biosynthetic process"/>
    <property type="evidence" value="ECO:0007669"/>
    <property type="project" value="UniProtKB-UniRule"/>
</dbReference>
<dbReference type="PANTHER" id="PTHR12128">
    <property type="entry name" value="DIHYDRODIPICOLINATE SYNTHASE"/>
    <property type="match status" value="1"/>
</dbReference>
<dbReference type="PIRSF" id="PIRSF001365">
    <property type="entry name" value="DHDPS"/>
    <property type="match status" value="1"/>
</dbReference>
<dbReference type="PROSITE" id="PS00665">
    <property type="entry name" value="DHDPS_1"/>
    <property type="match status" value="1"/>
</dbReference>
<evidence type="ECO:0000256" key="10">
    <source>
        <dbReference type="ARBA" id="ARBA00023270"/>
    </source>
</evidence>
<dbReference type="GO" id="GO:0009089">
    <property type="term" value="P:lysine biosynthetic process via diaminopimelate"/>
    <property type="evidence" value="ECO:0007669"/>
    <property type="project" value="UniProtKB-UniRule"/>
</dbReference>
<feature type="site" description="Part of a proton relay during catalysis" evidence="12">
    <location>
        <position position="45"/>
    </location>
</feature>
<dbReference type="NCBIfam" id="TIGR00674">
    <property type="entry name" value="dapA"/>
    <property type="match status" value="1"/>
</dbReference>
<gene>
    <name evidence="12" type="primary">dapA</name>
    <name evidence="16" type="ORF">XE03_1453</name>
</gene>
<evidence type="ECO:0000256" key="4">
    <source>
        <dbReference type="ARBA" id="ARBA00012086"/>
    </source>
</evidence>
<evidence type="ECO:0000256" key="3">
    <source>
        <dbReference type="ARBA" id="ARBA00007592"/>
    </source>
</evidence>
<protein>
    <recommendedName>
        <fullName evidence="4 12">4-hydroxy-tetrahydrodipicolinate synthase</fullName>
        <shortName evidence="12">HTPA synthase</shortName>
        <ecNumber evidence="4 12">4.3.3.7</ecNumber>
    </recommendedName>
</protein>
<comment type="similarity">
    <text evidence="3 12 13">Belongs to the DapA family.</text>
</comment>
<keyword evidence="10 12" id="KW-0704">Schiff base</keyword>
<name>A0A101I1H4_UNCT6</name>
<evidence type="ECO:0000256" key="7">
    <source>
        <dbReference type="ARBA" id="ARBA00022915"/>
    </source>
</evidence>
<keyword evidence="5 12" id="KW-0963">Cytoplasm</keyword>
<feature type="site" description="Part of a proton relay during catalysis" evidence="12">
    <location>
        <position position="107"/>
    </location>
</feature>
<evidence type="ECO:0000256" key="5">
    <source>
        <dbReference type="ARBA" id="ARBA00022490"/>
    </source>
</evidence>
<dbReference type="GO" id="GO:0005829">
    <property type="term" value="C:cytosol"/>
    <property type="evidence" value="ECO:0007669"/>
    <property type="project" value="TreeGrafter"/>
</dbReference>
<evidence type="ECO:0000256" key="6">
    <source>
        <dbReference type="ARBA" id="ARBA00022605"/>
    </source>
</evidence>
<reference evidence="17" key="1">
    <citation type="journal article" date="2015" name="MBio">
        <title>Genome-Resolved Metagenomic Analysis Reveals Roles for Candidate Phyla and Other Microbial Community Members in Biogeochemical Transformations in Oil Reservoirs.</title>
        <authorList>
            <person name="Hu P."/>
            <person name="Tom L."/>
            <person name="Singh A."/>
            <person name="Thomas B.C."/>
            <person name="Baker B.J."/>
            <person name="Piceno Y.M."/>
            <person name="Andersen G.L."/>
            <person name="Banfield J.F."/>
        </authorList>
    </citation>
    <scope>NUCLEOTIDE SEQUENCE [LARGE SCALE GENOMIC DNA]</scope>
</reference>
<dbReference type="UniPathway" id="UPA00034">
    <property type="reaction ID" value="UER00017"/>
</dbReference>
<dbReference type="GO" id="GO:0008840">
    <property type="term" value="F:4-hydroxy-tetrahydrodipicolinate synthase activity"/>
    <property type="evidence" value="ECO:0007669"/>
    <property type="project" value="UniProtKB-UniRule"/>
</dbReference>
<comment type="caution">
    <text evidence="12">Was originally thought to be a dihydrodipicolinate synthase (DHDPS), catalyzing the condensation of (S)-aspartate-beta-semialdehyde [(S)-ASA] and pyruvate to dihydrodipicolinate (DHDP). However, it was shown in E.coli that the product of the enzymatic reaction is not dihydrodipicolinate but in fact (4S)-4-hydroxy-2,3,4,5-tetrahydro-(2S)-dipicolinic acid (HTPA), and that the consecutive dehydration reaction leading to DHDP is not spontaneous but catalyzed by DapB.</text>
</comment>
<dbReference type="PATRIC" id="fig|1635277.3.peg.665"/>
<evidence type="ECO:0000256" key="12">
    <source>
        <dbReference type="HAMAP-Rule" id="MF_00418"/>
    </source>
</evidence>
<dbReference type="SMART" id="SM01130">
    <property type="entry name" value="DHDPS"/>
    <property type="match status" value="1"/>
</dbReference>
<dbReference type="EC" id="4.3.3.7" evidence="4 12"/>
<feature type="binding site" evidence="12 15">
    <location>
        <position position="46"/>
    </location>
    <ligand>
        <name>pyruvate</name>
        <dbReference type="ChEBI" id="CHEBI:15361"/>
    </ligand>
</feature>